<dbReference type="InterPro" id="IPR048003">
    <property type="entry name" value="FBXO8_F-box"/>
</dbReference>
<sequence>MGRGKILWRLPKREHVKESSHNKPVMWVCSTKAQNEQLLMLRTLNSKEQHGFIDLEMLPPELGITILSYLNATDLCLAGCVWQDLGHDEYLWQGLCKSTWGHCSIYNKRLPAGFSYRRLYLQLDEGSLTFNANPQEVTTSCLKEY</sequence>
<evidence type="ECO:0000259" key="1">
    <source>
        <dbReference type="Pfam" id="PF12937"/>
    </source>
</evidence>
<keyword evidence="3" id="KW-1185">Reference proteome</keyword>
<protein>
    <recommendedName>
        <fullName evidence="1">F-box domain-containing protein</fullName>
    </recommendedName>
</protein>
<dbReference type="SUPFAM" id="SSF81383">
    <property type="entry name" value="F-box domain"/>
    <property type="match status" value="1"/>
</dbReference>
<dbReference type="STRING" id="48701.ENSPMEP00000004014"/>
<reference evidence="2" key="1">
    <citation type="submission" date="2025-08" db="UniProtKB">
        <authorList>
            <consortium name="Ensembl"/>
        </authorList>
    </citation>
    <scope>IDENTIFICATION</scope>
</reference>
<reference evidence="2" key="2">
    <citation type="submission" date="2025-09" db="UniProtKB">
        <authorList>
            <consortium name="Ensembl"/>
        </authorList>
    </citation>
    <scope>IDENTIFICATION</scope>
</reference>
<evidence type="ECO:0000313" key="3">
    <source>
        <dbReference type="Proteomes" id="UP000261480"/>
    </source>
</evidence>
<dbReference type="Pfam" id="PF12937">
    <property type="entry name" value="F-box-like"/>
    <property type="match status" value="1"/>
</dbReference>
<evidence type="ECO:0000313" key="2">
    <source>
        <dbReference type="Ensembl" id="ENSPMEP00000004014.1"/>
    </source>
</evidence>
<dbReference type="AlphaFoldDB" id="A0A3B3WMZ8"/>
<proteinExistence type="predicted"/>
<dbReference type="InterPro" id="IPR001810">
    <property type="entry name" value="F-box_dom"/>
</dbReference>
<dbReference type="CDD" id="cd22088">
    <property type="entry name" value="F-box_FBXO8"/>
    <property type="match status" value="1"/>
</dbReference>
<accession>A0A3B3WMZ8</accession>
<organism evidence="2 3">
    <name type="scientific">Poecilia mexicana</name>
    <dbReference type="NCBI Taxonomy" id="48701"/>
    <lineage>
        <taxon>Eukaryota</taxon>
        <taxon>Metazoa</taxon>
        <taxon>Chordata</taxon>
        <taxon>Craniata</taxon>
        <taxon>Vertebrata</taxon>
        <taxon>Euteleostomi</taxon>
        <taxon>Actinopterygii</taxon>
        <taxon>Neopterygii</taxon>
        <taxon>Teleostei</taxon>
        <taxon>Neoteleostei</taxon>
        <taxon>Acanthomorphata</taxon>
        <taxon>Ovalentaria</taxon>
        <taxon>Atherinomorphae</taxon>
        <taxon>Cyprinodontiformes</taxon>
        <taxon>Poeciliidae</taxon>
        <taxon>Poeciliinae</taxon>
        <taxon>Poecilia</taxon>
    </lineage>
</organism>
<dbReference type="Gene3D" id="1.20.1280.50">
    <property type="match status" value="1"/>
</dbReference>
<dbReference type="Ensembl" id="ENSPMET00000009910.1">
    <property type="protein sequence ID" value="ENSPMEP00000004014.1"/>
    <property type="gene ID" value="ENSPMEG00000005207.1"/>
</dbReference>
<dbReference type="Proteomes" id="UP000261480">
    <property type="component" value="Unplaced"/>
</dbReference>
<dbReference type="InterPro" id="IPR036047">
    <property type="entry name" value="F-box-like_dom_sf"/>
</dbReference>
<name>A0A3B3WMZ8_9TELE</name>
<feature type="domain" description="F-box" evidence="1">
    <location>
        <begin position="57"/>
        <end position="97"/>
    </location>
</feature>